<dbReference type="EMBL" id="FJ822135">
    <property type="protein sequence ID" value="ACO37019.1"/>
    <property type="molecule type" value="Genomic_DNA"/>
</dbReference>
<sequence length="147" mass="16399">MKMAAKYTYPRDGKELVINIYLLGDTEVTATVFPQYPMQGTSYRSAAYTLSSAMPAELTNGLLIGLPAGDVADSRLDIARINPVFIIKAGKPKWVNVPDDIKTNIDTFYELVDSTDPLTGDQEVQLKQVRIKLDNYFNTSRRFSIEG</sequence>
<reference evidence="1 2" key="1">
    <citation type="journal article" date="2009" name="Gene">
        <title>Genome of a virulent bacteriophage Lb338-1 that lyses the probiotic Lactobacillus paracasei cheese strain.</title>
        <authorList>
            <person name="Alemayehu D."/>
            <person name="Ross R.P."/>
            <person name="O'Sullivan O."/>
            <person name="Coffey A."/>
            <person name="Stanton C."/>
            <person name="Fitzgerald G.F."/>
            <person name="McAuliffe O."/>
        </authorList>
    </citation>
    <scope>NUCLEOTIDE SEQUENCE [LARGE SCALE GENOMIC DNA]</scope>
    <source>
        <strain evidence="1">Lb338-1</strain>
    </source>
</reference>
<dbReference type="RefSeq" id="YP_002790777.1">
    <property type="nucleotide sequence ID" value="NC_012530.1"/>
</dbReference>
<protein>
    <submittedName>
        <fullName evidence="1">Uncharacterized protein</fullName>
    </submittedName>
</protein>
<organism evidence="1 2">
    <name type="scientific">Lactobacillus phage Lb338-1</name>
    <dbReference type="NCBI Taxonomy" id="2892342"/>
    <lineage>
        <taxon>Viruses</taxon>
        <taxon>Duplodnaviria</taxon>
        <taxon>Heunggongvirae</taxon>
        <taxon>Uroviricota</taxon>
        <taxon>Caudoviricetes</taxon>
        <taxon>Herelleviridae</taxon>
        <taxon>Mooreparkvirus</taxon>
        <taxon>Mooreparkvirus Lb3381</taxon>
    </lineage>
</organism>
<evidence type="ECO:0000313" key="2">
    <source>
        <dbReference type="Proteomes" id="UP000001878"/>
    </source>
</evidence>
<keyword evidence="2" id="KW-1185">Reference proteome</keyword>
<evidence type="ECO:0000313" key="1">
    <source>
        <dbReference type="EMBL" id="ACO37019.1"/>
    </source>
</evidence>
<dbReference type="KEGG" id="vg:7750953"/>
<proteinExistence type="predicted"/>
<dbReference type="GeneID" id="7750953"/>
<dbReference type="Proteomes" id="UP000001878">
    <property type="component" value="Segment"/>
</dbReference>
<gene>
    <name evidence="1" type="ORF">lb338_phage_98</name>
</gene>
<name>C1KFK8_9CAUD</name>
<accession>C1KFK8</accession>